<reference evidence="7" key="1">
    <citation type="submission" date="2025-08" db="UniProtKB">
        <authorList>
            <consortium name="RefSeq"/>
        </authorList>
    </citation>
    <scope>IDENTIFICATION</scope>
    <source>
        <tissue evidence="7">Whole organism</tissue>
    </source>
</reference>
<dbReference type="RefSeq" id="XP_052128834.1">
    <property type="nucleotide sequence ID" value="XM_052272874.1"/>
</dbReference>
<dbReference type="AlphaFoldDB" id="A0A9C6XRW9"/>
<keyword evidence="5" id="KW-0479">Metal-binding</keyword>
<sequence>MYTIFLREHNRIAKELHKINPNWHDESLFQETRKIVMAEFQSITYGEWLPWLIGKQAMVEYELGPSPSGYSNGYQANVDPRTANDFTAAAFRIFHSLIQDNIWLDRNGSTWGALVDVRADVVTSGGLQGVIEGMLYQPSQVQDSHITNQIKNRMFAQGKLYGTDVISTDIYRGRDHGLPTYNDYREFCGLRRATDWEDFSDTISQKDIKVLQSLYASHDDVDSYVGAVLEQQKSSLQPASITSPTFQCIVADQFYRTKFGDPYFFDFNGPSKPFTQAQLQQIHQRSASKLLCDNIPGLKSVPRFAFVMLGVNENKEVKCAELPILDLSHWGDDFSFDNS</sequence>
<dbReference type="PANTHER" id="PTHR11475:SF4">
    <property type="entry name" value="CHORION PEROXIDASE"/>
    <property type="match status" value="1"/>
</dbReference>
<dbReference type="KEGG" id="foc:113214867"/>
<dbReference type="PANTHER" id="PTHR11475">
    <property type="entry name" value="OXIDASE/PEROXIDASE"/>
    <property type="match status" value="1"/>
</dbReference>
<keyword evidence="5" id="KW-0349">Heme</keyword>
<dbReference type="GO" id="GO:0020037">
    <property type="term" value="F:heme binding"/>
    <property type="evidence" value="ECO:0007669"/>
    <property type="project" value="InterPro"/>
</dbReference>
<dbReference type="GO" id="GO:0046872">
    <property type="term" value="F:metal ion binding"/>
    <property type="evidence" value="ECO:0007669"/>
    <property type="project" value="UniProtKB-KW"/>
</dbReference>
<evidence type="ECO:0000256" key="3">
    <source>
        <dbReference type="ARBA" id="ARBA00022559"/>
    </source>
</evidence>
<keyword evidence="2" id="KW-0964">Secreted</keyword>
<evidence type="ECO:0000313" key="7">
    <source>
        <dbReference type="RefSeq" id="XP_052128834.1"/>
    </source>
</evidence>
<dbReference type="GO" id="GO:0004601">
    <property type="term" value="F:peroxidase activity"/>
    <property type="evidence" value="ECO:0007669"/>
    <property type="project" value="UniProtKB-KW"/>
</dbReference>
<name>A0A9C6XRW9_FRAOC</name>
<evidence type="ECO:0000313" key="6">
    <source>
        <dbReference type="Proteomes" id="UP000504606"/>
    </source>
</evidence>
<dbReference type="PRINTS" id="PR00457">
    <property type="entry name" value="ANPEROXIDASE"/>
</dbReference>
<dbReference type="PROSITE" id="PS50292">
    <property type="entry name" value="PEROXIDASE_3"/>
    <property type="match status" value="1"/>
</dbReference>
<evidence type="ECO:0000256" key="2">
    <source>
        <dbReference type="ARBA" id="ARBA00022525"/>
    </source>
</evidence>
<dbReference type="GO" id="GO:0006979">
    <property type="term" value="P:response to oxidative stress"/>
    <property type="evidence" value="ECO:0007669"/>
    <property type="project" value="InterPro"/>
</dbReference>
<keyword evidence="4" id="KW-0325">Glycoprotein</keyword>
<evidence type="ECO:0000256" key="1">
    <source>
        <dbReference type="ARBA" id="ARBA00004613"/>
    </source>
</evidence>
<evidence type="ECO:0000256" key="5">
    <source>
        <dbReference type="PIRSR" id="PIRSR619791-2"/>
    </source>
</evidence>
<dbReference type="InterPro" id="IPR010255">
    <property type="entry name" value="Haem_peroxidase_sf"/>
</dbReference>
<dbReference type="GO" id="GO:0005576">
    <property type="term" value="C:extracellular region"/>
    <property type="evidence" value="ECO:0007669"/>
    <property type="project" value="UniProtKB-SubCell"/>
</dbReference>
<dbReference type="SUPFAM" id="SSF48113">
    <property type="entry name" value="Heme-dependent peroxidases"/>
    <property type="match status" value="1"/>
</dbReference>
<keyword evidence="6" id="KW-1185">Reference proteome</keyword>
<accession>A0A9C6XRW9</accession>
<keyword evidence="3" id="KW-0560">Oxidoreductase</keyword>
<proteinExistence type="predicted"/>
<keyword evidence="5" id="KW-0408">Iron</keyword>
<keyword evidence="3" id="KW-0575">Peroxidase</keyword>
<dbReference type="Gene3D" id="1.10.640.10">
    <property type="entry name" value="Haem peroxidase domain superfamily, animal type"/>
    <property type="match status" value="1"/>
</dbReference>
<comment type="subcellular location">
    <subcellularLocation>
        <location evidence="1">Secreted</location>
    </subcellularLocation>
</comment>
<organism evidence="6 7">
    <name type="scientific">Frankliniella occidentalis</name>
    <name type="common">Western flower thrips</name>
    <name type="synonym">Euthrips occidentalis</name>
    <dbReference type="NCBI Taxonomy" id="133901"/>
    <lineage>
        <taxon>Eukaryota</taxon>
        <taxon>Metazoa</taxon>
        <taxon>Ecdysozoa</taxon>
        <taxon>Arthropoda</taxon>
        <taxon>Hexapoda</taxon>
        <taxon>Insecta</taxon>
        <taxon>Pterygota</taxon>
        <taxon>Neoptera</taxon>
        <taxon>Paraneoptera</taxon>
        <taxon>Thysanoptera</taxon>
        <taxon>Terebrantia</taxon>
        <taxon>Thripoidea</taxon>
        <taxon>Thripidae</taxon>
        <taxon>Frankliniella</taxon>
    </lineage>
</organism>
<dbReference type="Pfam" id="PF03098">
    <property type="entry name" value="An_peroxidase"/>
    <property type="match status" value="1"/>
</dbReference>
<dbReference type="GeneID" id="113214867"/>
<dbReference type="Proteomes" id="UP000504606">
    <property type="component" value="Unplaced"/>
</dbReference>
<feature type="binding site" description="axial binding residue" evidence="5">
    <location>
        <position position="95"/>
    </location>
    <ligand>
        <name>heme b</name>
        <dbReference type="ChEBI" id="CHEBI:60344"/>
    </ligand>
    <ligandPart>
        <name>Fe</name>
        <dbReference type="ChEBI" id="CHEBI:18248"/>
    </ligandPart>
</feature>
<gene>
    <name evidence="7" type="primary">LOC113214867</name>
</gene>
<dbReference type="InterPro" id="IPR037120">
    <property type="entry name" value="Haem_peroxidase_sf_animal"/>
</dbReference>
<dbReference type="OrthoDB" id="2204368at2759"/>
<protein>
    <submittedName>
        <fullName evidence="7">Peroxidase-like</fullName>
    </submittedName>
</protein>
<evidence type="ECO:0000256" key="4">
    <source>
        <dbReference type="ARBA" id="ARBA00023180"/>
    </source>
</evidence>
<dbReference type="InterPro" id="IPR019791">
    <property type="entry name" value="Haem_peroxidase_animal"/>
</dbReference>